<gene>
    <name evidence="1" type="ORF">SAMN04489757_13317</name>
</gene>
<name>A0A1I5HRR4_9FIRM</name>
<evidence type="ECO:0000313" key="2">
    <source>
        <dbReference type="Proteomes" id="UP000198806"/>
    </source>
</evidence>
<dbReference type="EMBL" id="FOWD01000033">
    <property type="protein sequence ID" value="SFO50586.1"/>
    <property type="molecule type" value="Genomic_DNA"/>
</dbReference>
<proteinExistence type="predicted"/>
<dbReference type="AlphaFoldDB" id="A0A1I5HRR4"/>
<sequence>MKYKSNKIVKSLVILFYVKKEEFLLKKYILNA</sequence>
<keyword evidence="2" id="KW-1185">Reference proteome</keyword>
<dbReference type="STRING" id="1527.SAMN04489757_13317"/>
<accession>A0A1I5HRR4</accession>
<organism evidence="1 2">
    <name type="scientific">Anaerocolumna aminovalerica</name>
    <dbReference type="NCBI Taxonomy" id="1527"/>
    <lineage>
        <taxon>Bacteria</taxon>
        <taxon>Bacillati</taxon>
        <taxon>Bacillota</taxon>
        <taxon>Clostridia</taxon>
        <taxon>Lachnospirales</taxon>
        <taxon>Lachnospiraceae</taxon>
        <taxon>Anaerocolumna</taxon>
    </lineage>
</organism>
<reference evidence="1 2" key="1">
    <citation type="submission" date="2016-10" db="EMBL/GenBank/DDBJ databases">
        <authorList>
            <person name="de Groot N.N."/>
        </authorList>
    </citation>
    <scope>NUCLEOTIDE SEQUENCE [LARGE SCALE GENOMIC DNA]</scope>
    <source>
        <strain evidence="1 2">DSM 1283</strain>
    </source>
</reference>
<dbReference type="Proteomes" id="UP000198806">
    <property type="component" value="Unassembled WGS sequence"/>
</dbReference>
<evidence type="ECO:0000313" key="1">
    <source>
        <dbReference type="EMBL" id="SFO50586.1"/>
    </source>
</evidence>
<protein>
    <submittedName>
        <fullName evidence="1">Uncharacterized protein</fullName>
    </submittedName>
</protein>